<keyword evidence="2" id="KW-0812">Transmembrane</keyword>
<reference evidence="3 4" key="1">
    <citation type="submission" date="2016-07" db="EMBL/GenBank/DDBJ databases">
        <title>Multiple horizontal gene transfer events from other fungi enriched the ability of initially mycotrophic Trichoderma (Ascomycota) to feed on dead plant biomass.</title>
        <authorList>
            <consortium name="DOE Joint Genome Institute"/>
            <person name="Aerts A."/>
            <person name="Atanasova L."/>
            <person name="Chenthamara K."/>
            <person name="Zhang J."/>
            <person name="Grujic M."/>
            <person name="Henrissat B."/>
            <person name="Kuo A."/>
            <person name="Salamov A."/>
            <person name="Lipzen A."/>
            <person name="Labutti K."/>
            <person name="Barry K."/>
            <person name="Miao Y."/>
            <person name="Rahimi M.J."/>
            <person name="Shen Q."/>
            <person name="Grigoriev I.V."/>
            <person name="Kubicek C.P."/>
            <person name="Druzhinina I.S."/>
        </authorList>
    </citation>
    <scope>NUCLEOTIDE SEQUENCE [LARGE SCALE GENOMIC DNA]</scope>
    <source>
        <strain evidence="3 4">CBS 226.95</strain>
    </source>
</reference>
<dbReference type="GeneID" id="36622813"/>
<evidence type="ECO:0000313" key="3">
    <source>
        <dbReference type="EMBL" id="PTB59761.1"/>
    </source>
</evidence>
<keyword evidence="2" id="KW-0472">Membrane</keyword>
<dbReference type="AlphaFoldDB" id="A0A2T4ARR3"/>
<proteinExistence type="predicted"/>
<feature type="transmembrane region" description="Helical" evidence="2">
    <location>
        <begin position="6"/>
        <end position="24"/>
    </location>
</feature>
<dbReference type="RefSeq" id="XP_024779438.1">
    <property type="nucleotide sequence ID" value="XM_024914248.1"/>
</dbReference>
<keyword evidence="4" id="KW-1185">Reference proteome</keyword>
<name>A0A2T4ARR3_TRIHA</name>
<accession>A0A2T4ARR3</accession>
<evidence type="ECO:0000256" key="1">
    <source>
        <dbReference type="SAM" id="MobiDB-lite"/>
    </source>
</evidence>
<protein>
    <submittedName>
        <fullName evidence="3">Uncharacterized protein</fullName>
    </submittedName>
</protein>
<keyword evidence="2" id="KW-1133">Transmembrane helix</keyword>
<feature type="compositionally biased region" description="Basic and acidic residues" evidence="1">
    <location>
        <begin position="150"/>
        <end position="167"/>
    </location>
</feature>
<dbReference type="EMBL" id="KZ679676">
    <property type="protein sequence ID" value="PTB59761.1"/>
    <property type="molecule type" value="Genomic_DNA"/>
</dbReference>
<dbReference type="Proteomes" id="UP000241690">
    <property type="component" value="Unassembled WGS sequence"/>
</dbReference>
<evidence type="ECO:0000256" key="2">
    <source>
        <dbReference type="SAM" id="Phobius"/>
    </source>
</evidence>
<gene>
    <name evidence="3" type="ORF">M431DRAFT_314164</name>
</gene>
<sequence>MDRPVVSQIWLSSVYCLLLLLLRFKCSYMHTHMQVLIHVCTLEMDESLRGGVGIYLLVGWLRRTNRAVRALLCRYVKVGMGCSWMQKSVVVVLCLRARRCRSETKAADGIARMDARLMQNTDHSKSLLESSAARKIVGSFSSSYHTHVITKREGGRQRNQDERDSIPLRHKRHPRY</sequence>
<feature type="region of interest" description="Disordered" evidence="1">
    <location>
        <begin position="148"/>
        <end position="176"/>
    </location>
</feature>
<evidence type="ECO:0000313" key="4">
    <source>
        <dbReference type="Proteomes" id="UP000241690"/>
    </source>
</evidence>
<organism evidence="3 4">
    <name type="scientific">Trichoderma harzianum CBS 226.95</name>
    <dbReference type="NCBI Taxonomy" id="983964"/>
    <lineage>
        <taxon>Eukaryota</taxon>
        <taxon>Fungi</taxon>
        <taxon>Dikarya</taxon>
        <taxon>Ascomycota</taxon>
        <taxon>Pezizomycotina</taxon>
        <taxon>Sordariomycetes</taxon>
        <taxon>Hypocreomycetidae</taxon>
        <taxon>Hypocreales</taxon>
        <taxon>Hypocreaceae</taxon>
        <taxon>Trichoderma</taxon>
    </lineage>
</organism>